<dbReference type="InterPro" id="IPR045085">
    <property type="entry name" value="HLD_clamp_pol_III_gamma_tau"/>
</dbReference>
<dbReference type="AlphaFoldDB" id="A0A6B1FWW2"/>
<evidence type="ECO:0000313" key="4">
    <source>
        <dbReference type="EMBL" id="MYH60438.1"/>
    </source>
</evidence>
<dbReference type="InterPro" id="IPR008921">
    <property type="entry name" value="DNA_pol3_clamp-load_cplx_C"/>
</dbReference>
<comment type="caution">
    <text evidence="4">The sequence shown here is derived from an EMBL/GenBank/DDBJ whole genome shotgun (WGS) entry which is preliminary data.</text>
</comment>
<evidence type="ECO:0000259" key="2">
    <source>
        <dbReference type="Pfam" id="PF12169"/>
    </source>
</evidence>
<accession>A0A6B1FWW2</accession>
<dbReference type="Gene3D" id="1.10.8.60">
    <property type="match status" value="1"/>
</dbReference>
<dbReference type="Pfam" id="PF12169">
    <property type="entry name" value="DNA_pol3_gamma3"/>
    <property type="match status" value="1"/>
</dbReference>
<dbReference type="Pfam" id="PF22608">
    <property type="entry name" value="DNAX_ATPase_lid"/>
    <property type="match status" value="1"/>
</dbReference>
<gene>
    <name evidence="4" type="ORF">F4148_01245</name>
</gene>
<feature type="compositionally biased region" description="Low complexity" evidence="1">
    <location>
        <begin position="192"/>
        <end position="223"/>
    </location>
</feature>
<evidence type="ECO:0000256" key="1">
    <source>
        <dbReference type="SAM" id="MobiDB-lite"/>
    </source>
</evidence>
<dbReference type="GO" id="GO:0006260">
    <property type="term" value="P:DNA replication"/>
    <property type="evidence" value="ECO:0007669"/>
    <property type="project" value="InterPro"/>
</dbReference>
<dbReference type="InterPro" id="IPR022754">
    <property type="entry name" value="DNA_pol_III_gamma-3"/>
</dbReference>
<protein>
    <submittedName>
        <fullName evidence="4">Uncharacterized protein</fullName>
    </submittedName>
</protein>
<dbReference type="SUPFAM" id="SSF48019">
    <property type="entry name" value="post-AAA+ oligomerization domain-like"/>
    <property type="match status" value="1"/>
</dbReference>
<dbReference type="GO" id="GO:0003887">
    <property type="term" value="F:DNA-directed DNA polymerase activity"/>
    <property type="evidence" value="ECO:0007669"/>
    <property type="project" value="InterPro"/>
</dbReference>
<feature type="non-terminal residue" evidence="4">
    <location>
        <position position="1"/>
    </location>
</feature>
<feature type="region of interest" description="Disordered" evidence="1">
    <location>
        <begin position="192"/>
        <end position="233"/>
    </location>
</feature>
<evidence type="ECO:0000259" key="3">
    <source>
        <dbReference type="Pfam" id="PF22608"/>
    </source>
</evidence>
<feature type="domain" description="DNA polymerase III subunit gamma/tau helical lid" evidence="3">
    <location>
        <begin position="1"/>
        <end position="44"/>
    </location>
</feature>
<sequence>HLTYIAAEEGFEVQEAAIFAIARSAQGCMRDAVSLLDQMTSYGAAASPDDSLAISLEQVQQVLGSAATETVAAFVDALAARNVSAGLALIRDLLLKGGSLNEFVAQVVEHLRGVMLIQMVGDGALLEDCAPDTVRTMQKQAQEIENADTLGAIKRFSQAMGELKGGFQPQLPLELALVELIEGVRQQPVATAPVQAAAQPQSPTSPAAAKGTTSPATRPTSSPVAQQTSAAPLDAEAVQRLRDRWDEFMATVRERCGPKEQASLRSIRDLAIGGDAVAIAFGNNSFTQGVISEARTKDAISGILAEILGQQVTLICQSGEKATIPSAAGHAVEETESNGPDPLLEYAVTELGAKVSDGRQAEDQP</sequence>
<name>A0A6B1FWW2_9CHLR</name>
<dbReference type="CDD" id="cd18137">
    <property type="entry name" value="HLD_clamp_pol_III_gamma_tau"/>
    <property type="match status" value="1"/>
</dbReference>
<reference evidence="4" key="1">
    <citation type="submission" date="2019-09" db="EMBL/GenBank/DDBJ databases">
        <title>Characterisation of the sponge microbiome using genome-centric metagenomics.</title>
        <authorList>
            <person name="Engelberts J.P."/>
            <person name="Robbins S.J."/>
            <person name="De Goeij J.M."/>
            <person name="Aranda M."/>
            <person name="Bell S.C."/>
            <person name="Webster N.S."/>
        </authorList>
    </citation>
    <scope>NUCLEOTIDE SEQUENCE</scope>
    <source>
        <strain evidence="4">SB0675_bin_29</strain>
    </source>
</reference>
<organism evidence="4">
    <name type="scientific">Caldilineaceae bacterium SB0675_bin_29</name>
    <dbReference type="NCBI Taxonomy" id="2605266"/>
    <lineage>
        <taxon>Bacteria</taxon>
        <taxon>Bacillati</taxon>
        <taxon>Chloroflexota</taxon>
        <taxon>Caldilineae</taxon>
        <taxon>Caldilineales</taxon>
        <taxon>Caldilineaceae</taxon>
    </lineage>
</organism>
<dbReference type="GO" id="GO:0003677">
    <property type="term" value="F:DNA binding"/>
    <property type="evidence" value="ECO:0007669"/>
    <property type="project" value="InterPro"/>
</dbReference>
<dbReference type="EMBL" id="VYDA01000041">
    <property type="protein sequence ID" value="MYH60438.1"/>
    <property type="molecule type" value="Genomic_DNA"/>
</dbReference>
<proteinExistence type="predicted"/>
<feature type="domain" description="DNA polymerase III gamma subunit" evidence="2">
    <location>
        <begin position="54"/>
        <end position="182"/>
    </location>
</feature>
<dbReference type="Gene3D" id="1.20.272.10">
    <property type="match status" value="1"/>
</dbReference>